<reference evidence="1 2" key="1">
    <citation type="submission" date="2012-04" db="EMBL/GenBank/DDBJ databases">
        <title>The Genome Sequence of Afipia broomeae ATCC 49717.</title>
        <authorList>
            <consortium name="The Broad Institute Genome Sequencing Platform"/>
            <person name="Earl A."/>
            <person name="Ward D."/>
            <person name="Feldgarden M."/>
            <person name="Gevers D."/>
            <person name="Huys G."/>
            <person name="Walker B."/>
            <person name="Young S.K."/>
            <person name="Zeng Q."/>
            <person name="Gargeya S."/>
            <person name="Fitzgerald M."/>
            <person name="Haas B."/>
            <person name="Abouelleil A."/>
            <person name="Alvarado L."/>
            <person name="Arachchi H.M."/>
            <person name="Berlin A."/>
            <person name="Chapman S.B."/>
            <person name="Goldberg J."/>
            <person name="Griggs A."/>
            <person name="Gujja S."/>
            <person name="Hansen M."/>
            <person name="Howarth C."/>
            <person name="Imamovic A."/>
            <person name="Larimer J."/>
            <person name="McCowen C."/>
            <person name="Montmayeur A."/>
            <person name="Murphy C."/>
            <person name="Neiman D."/>
            <person name="Pearson M."/>
            <person name="Priest M."/>
            <person name="Roberts A."/>
            <person name="Saif S."/>
            <person name="Shea T."/>
            <person name="Sisk P."/>
            <person name="Sykes S."/>
            <person name="Wortman J."/>
            <person name="Nusbaum C."/>
            <person name="Birren B."/>
        </authorList>
    </citation>
    <scope>NUCLEOTIDE SEQUENCE [LARGE SCALE GENOMIC DNA]</scope>
    <source>
        <strain evidence="1 2">ATCC 49717</strain>
    </source>
</reference>
<dbReference type="Proteomes" id="UP000001096">
    <property type="component" value="Unassembled WGS sequence"/>
</dbReference>
<accession>K8PCU8</accession>
<dbReference type="EMBL" id="AGWX01000004">
    <property type="protein sequence ID" value="EKS36158.1"/>
    <property type="molecule type" value="Genomic_DNA"/>
</dbReference>
<dbReference type="Pfam" id="PF06233">
    <property type="entry name" value="Usg"/>
    <property type="match status" value="1"/>
</dbReference>
<comment type="caution">
    <text evidence="1">The sequence shown here is derived from an EMBL/GenBank/DDBJ whole genome shotgun (WGS) entry which is preliminary data.</text>
</comment>
<gene>
    <name evidence="1" type="ORF">HMPREF9695_02576</name>
</gene>
<protein>
    <recommendedName>
        <fullName evidence="3">Protein usg</fullName>
    </recommendedName>
</protein>
<evidence type="ECO:0008006" key="3">
    <source>
        <dbReference type="Google" id="ProtNLM"/>
    </source>
</evidence>
<sequence>MKLRIGSDSQTARLFATWNPVRDLRAQQRVGASAFDKTGCHCLPIASTKEVLMVPNATVSQGNVSEDFKRQLAGYGLTTAEILYRRPDHHWLLQSYVWQNYDLFPKFPALKDFLAFWQEKLEGPLVSVTVAHSKLIKPAEIKAIDGMFRLH</sequence>
<dbReference type="PATRIC" id="fig|883078.3.peg.2653"/>
<dbReference type="HOGENOM" id="CLU_145215_0_0_5"/>
<proteinExistence type="predicted"/>
<keyword evidence="2" id="KW-1185">Reference proteome</keyword>
<name>K8PCU8_9BRAD</name>
<dbReference type="eggNOG" id="COG5425">
    <property type="taxonomic scope" value="Bacteria"/>
</dbReference>
<dbReference type="InterPro" id="IPR009354">
    <property type="entry name" value="Usg"/>
</dbReference>
<evidence type="ECO:0000313" key="1">
    <source>
        <dbReference type="EMBL" id="EKS36158.1"/>
    </source>
</evidence>
<dbReference type="AlphaFoldDB" id="K8PCU8"/>
<evidence type="ECO:0000313" key="2">
    <source>
        <dbReference type="Proteomes" id="UP000001096"/>
    </source>
</evidence>
<organism evidence="1 2">
    <name type="scientific">Afipia broomeae ATCC 49717</name>
    <dbReference type="NCBI Taxonomy" id="883078"/>
    <lineage>
        <taxon>Bacteria</taxon>
        <taxon>Pseudomonadati</taxon>
        <taxon>Pseudomonadota</taxon>
        <taxon>Alphaproteobacteria</taxon>
        <taxon>Hyphomicrobiales</taxon>
        <taxon>Nitrobacteraceae</taxon>
        <taxon>Afipia</taxon>
    </lineage>
</organism>